<gene>
    <name evidence="1" type="ORF">LTRI10_LOCUS6723</name>
</gene>
<dbReference type="EMBL" id="OZ034814">
    <property type="protein sequence ID" value="CAL1359220.1"/>
    <property type="molecule type" value="Genomic_DNA"/>
</dbReference>
<organism evidence="1 2">
    <name type="scientific">Linum trigynum</name>
    <dbReference type="NCBI Taxonomy" id="586398"/>
    <lineage>
        <taxon>Eukaryota</taxon>
        <taxon>Viridiplantae</taxon>
        <taxon>Streptophyta</taxon>
        <taxon>Embryophyta</taxon>
        <taxon>Tracheophyta</taxon>
        <taxon>Spermatophyta</taxon>
        <taxon>Magnoliopsida</taxon>
        <taxon>eudicotyledons</taxon>
        <taxon>Gunneridae</taxon>
        <taxon>Pentapetalae</taxon>
        <taxon>rosids</taxon>
        <taxon>fabids</taxon>
        <taxon>Malpighiales</taxon>
        <taxon>Linaceae</taxon>
        <taxon>Linum</taxon>
    </lineage>
</organism>
<keyword evidence="2" id="KW-1185">Reference proteome</keyword>
<dbReference type="AlphaFoldDB" id="A0AAV2CSC2"/>
<dbReference type="Proteomes" id="UP001497516">
    <property type="component" value="Chromosome 10"/>
</dbReference>
<sequence>MTTHTSYKLAYLLEHSHFAFCDDSKRVAEVVLGGRSKKVLARSLIYDSAFLELHLVWVGHEACNFEISN</sequence>
<proteinExistence type="predicted"/>
<protein>
    <submittedName>
        <fullName evidence="1">Uncharacterized protein</fullName>
    </submittedName>
</protein>
<reference evidence="1 2" key="1">
    <citation type="submission" date="2024-04" db="EMBL/GenBank/DDBJ databases">
        <authorList>
            <person name="Fracassetti M."/>
        </authorList>
    </citation>
    <scope>NUCLEOTIDE SEQUENCE [LARGE SCALE GENOMIC DNA]</scope>
</reference>
<accession>A0AAV2CSC2</accession>
<evidence type="ECO:0000313" key="1">
    <source>
        <dbReference type="EMBL" id="CAL1359220.1"/>
    </source>
</evidence>
<name>A0AAV2CSC2_9ROSI</name>
<evidence type="ECO:0000313" key="2">
    <source>
        <dbReference type="Proteomes" id="UP001497516"/>
    </source>
</evidence>